<name>A0A9X2MCE2_9FIRM</name>
<dbReference type="EMBL" id="JANKBY010000011">
    <property type="protein sequence ID" value="MCR1821511.1"/>
    <property type="molecule type" value="Genomic_DNA"/>
</dbReference>
<dbReference type="Proteomes" id="UP001140817">
    <property type="component" value="Unassembled WGS sequence"/>
</dbReference>
<dbReference type="Gene3D" id="1.10.3720.10">
    <property type="entry name" value="MetI-like"/>
    <property type="match status" value="1"/>
</dbReference>
<dbReference type="PANTHER" id="PTHR43386:SF1">
    <property type="entry name" value="D,D-DIPEPTIDE TRANSPORT SYSTEM PERMEASE PROTEIN DDPC-RELATED"/>
    <property type="match status" value="1"/>
</dbReference>
<evidence type="ECO:0000313" key="9">
    <source>
        <dbReference type="EMBL" id="MCR1821511.1"/>
    </source>
</evidence>
<dbReference type="Pfam" id="PF12911">
    <property type="entry name" value="OppC_N"/>
    <property type="match status" value="1"/>
</dbReference>
<dbReference type="RefSeq" id="WP_079764851.1">
    <property type="nucleotide sequence ID" value="NZ_JANKBY010000011.1"/>
</dbReference>
<dbReference type="NCBIfam" id="NF045476">
    <property type="entry name" value="Opp4C"/>
    <property type="match status" value="1"/>
</dbReference>
<proteinExistence type="inferred from homology"/>
<dbReference type="InterPro" id="IPR050366">
    <property type="entry name" value="BP-dependent_transpt_permease"/>
</dbReference>
<keyword evidence="3" id="KW-1003">Cell membrane</keyword>
<dbReference type="InterPro" id="IPR035906">
    <property type="entry name" value="MetI-like_sf"/>
</dbReference>
<keyword evidence="6 7" id="KW-0472">Membrane</keyword>
<dbReference type="InterPro" id="IPR053523">
    <property type="entry name" value="Oligopeptide_permease_AppC"/>
</dbReference>
<comment type="caution">
    <text evidence="9">The sequence shown here is derived from an EMBL/GenBank/DDBJ whole genome shotgun (WGS) entry which is preliminary data.</text>
</comment>
<evidence type="ECO:0000259" key="8">
    <source>
        <dbReference type="PROSITE" id="PS50928"/>
    </source>
</evidence>
<dbReference type="AlphaFoldDB" id="A0A9X2MCE2"/>
<dbReference type="PROSITE" id="PS50928">
    <property type="entry name" value="ABC_TM1"/>
    <property type="match status" value="1"/>
</dbReference>
<dbReference type="PANTHER" id="PTHR43386">
    <property type="entry name" value="OLIGOPEPTIDE TRANSPORT SYSTEM PERMEASE PROTEIN APPC"/>
    <property type="match status" value="1"/>
</dbReference>
<evidence type="ECO:0000256" key="3">
    <source>
        <dbReference type="ARBA" id="ARBA00022475"/>
    </source>
</evidence>
<dbReference type="Pfam" id="PF00528">
    <property type="entry name" value="BPD_transp_1"/>
    <property type="match status" value="1"/>
</dbReference>
<keyword evidence="4 7" id="KW-0812">Transmembrane</keyword>
<evidence type="ECO:0000256" key="7">
    <source>
        <dbReference type="RuleBase" id="RU363032"/>
    </source>
</evidence>
<dbReference type="InterPro" id="IPR025966">
    <property type="entry name" value="OppC_N"/>
</dbReference>
<dbReference type="InterPro" id="IPR000515">
    <property type="entry name" value="MetI-like"/>
</dbReference>
<evidence type="ECO:0000256" key="1">
    <source>
        <dbReference type="ARBA" id="ARBA00004651"/>
    </source>
</evidence>
<organism evidence="9 10">
    <name type="scientific">Terrisporobacter muris</name>
    <dbReference type="NCBI Taxonomy" id="2963284"/>
    <lineage>
        <taxon>Bacteria</taxon>
        <taxon>Bacillati</taxon>
        <taxon>Bacillota</taxon>
        <taxon>Clostridia</taxon>
        <taxon>Peptostreptococcales</taxon>
        <taxon>Peptostreptococcaceae</taxon>
        <taxon>Terrisporobacter</taxon>
    </lineage>
</organism>
<feature type="transmembrane region" description="Helical" evidence="7">
    <location>
        <begin position="33"/>
        <end position="54"/>
    </location>
</feature>
<accession>A0A9X2MCE2</accession>
<evidence type="ECO:0000256" key="5">
    <source>
        <dbReference type="ARBA" id="ARBA00022989"/>
    </source>
</evidence>
<evidence type="ECO:0000256" key="6">
    <source>
        <dbReference type="ARBA" id="ARBA00023136"/>
    </source>
</evidence>
<reference evidence="9" key="1">
    <citation type="submission" date="2022-07" db="EMBL/GenBank/DDBJ databases">
        <title>Enhanced cultured diversity of the mouse gut microbiota enables custom-made synthetic communities.</title>
        <authorList>
            <person name="Afrizal A."/>
        </authorList>
    </citation>
    <scope>NUCLEOTIDE SEQUENCE</scope>
    <source>
        <strain evidence="9">DSM 29186</strain>
    </source>
</reference>
<dbReference type="GO" id="GO:0005886">
    <property type="term" value="C:plasma membrane"/>
    <property type="evidence" value="ECO:0007669"/>
    <property type="project" value="UniProtKB-SubCell"/>
</dbReference>
<keyword evidence="2 7" id="KW-0813">Transport</keyword>
<dbReference type="CDD" id="cd06261">
    <property type="entry name" value="TM_PBP2"/>
    <property type="match status" value="1"/>
</dbReference>
<sequence>MVANTLKREDKAKKEKYVSLTEISFRKFKNNKLAVIGVFIILILVLLSVCAPLLTDYTISETDLFNIKMAPNSEHILGTDELGRDVFTRLIYGGRVSIVVGVASMTLQLVIGVIMGAIAGYFGGIAEKIIMRIIDVIMCFPFFVIAISVAAVVGPGVKNLIIIIGFLMWPNIARIVRAEILSLKENDYIMAAKAMGLSSFEIIKSHILPNIMSPILVASTLAIANGILTEASLSFLGIGVKLPQPSWGNMLIAAQNIGTLQREWWLWIPAGSLIILMVLSINFVGDGLRDALDPKTRL</sequence>
<evidence type="ECO:0000256" key="4">
    <source>
        <dbReference type="ARBA" id="ARBA00022692"/>
    </source>
</evidence>
<feature type="transmembrane region" description="Helical" evidence="7">
    <location>
        <begin position="96"/>
        <end position="121"/>
    </location>
</feature>
<comment type="similarity">
    <text evidence="7">Belongs to the binding-protein-dependent transport system permease family.</text>
</comment>
<gene>
    <name evidence="9" type="ORF">NSA58_01820</name>
</gene>
<feature type="transmembrane region" description="Helical" evidence="7">
    <location>
        <begin position="264"/>
        <end position="285"/>
    </location>
</feature>
<feature type="transmembrane region" description="Helical" evidence="7">
    <location>
        <begin position="133"/>
        <end position="153"/>
    </location>
</feature>
<evidence type="ECO:0000313" key="10">
    <source>
        <dbReference type="Proteomes" id="UP001140817"/>
    </source>
</evidence>
<keyword evidence="5 7" id="KW-1133">Transmembrane helix</keyword>
<feature type="domain" description="ABC transmembrane type-1" evidence="8">
    <location>
        <begin position="94"/>
        <end position="285"/>
    </location>
</feature>
<feature type="transmembrane region" description="Helical" evidence="7">
    <location>
        <begin position="159"/>
        <end position="176"/>
    </location>
</feature>
<dbReference type="SUPFAM" id="SSF161098">
    <property type="entry name" value="MetI-like"/>
    <property type="match status" value="1"/>
</dbReference>
<evidence type="ECO:0000256" key="2">
    <source>
        <dbReference type="ARBA" id="ARBA00022448"/>
    </source>
</evidence>
<protein>
    <submittedName>
        <fullName evidence="9">ABC transporter permease</fullName>
    </submittedName>
</protein>
<comment type="subcellular location">
    <subcellularLocation>
        <location evidence="1 7">Cell membrane</location>
        <topology evidence="1 7">Multi-pass membrane protein</topology>
    </subcellularLocation>
</comment>
<dbReference type="GO" id="GO:0055085">
    <property type="term" value="P:transmembrane transport"/>
    <property type="evidence" value="ECO:0007669"/>
    <property type="project" value="InterPro"/>
</dbReference>
<keyword evidence="10" id="KW-1185">Reference proteome</keyword>